<organism evidence="2 3">
    <name type="scientific">Cuneatibacter caecimuris</name>
    <dbReference type="NCBI Taxonomy" id="1796618"/>
    <lineage>
        <taxon>Bacteria</taxon>
        <taxon>Bacillati</taxon>
        <taxon>Bacillota</taxon>
        <taxon>Clostridia</taxon>
        <taxon>Lachnospirales</taxon>
        <taxon>Lachnospiraceae</taxon>
        <taxon>Cuneatibacter</taxon>
    </lineage>
</organism>
<keyword evidence="3" id="KW-1185">Reference proteome</keyword>
<keyword evidence="1" id="KW-0472">Membrane</keyword>
<feature type="transmembrane region" description="Helical" evidence="1">
    <location>
        <begin position="12"/>
        <end position="31"/>
    </location>
</feature>
<name>A0A4V2F5J4_9FIRM</name>
<dbReference type="Pfam" id="PF10086">
    <property type="entry name" value="YhfC"/>
    <property type="match status" value="1"/>
</dbReference>
<accession>A0A4V2F5J4</accession>
<sequence>MDMTQKVPNLTIALMGLTILMLIIVPIYLFRKLSDELRMEFKCVMLGILTYVLCSMALPMLFTLPLGYVNGMAEFVDSNPNAWACISGLIYSVCAYFSMWVVIRFFMARNRSGADMFAFSIAFTGTEAVALAAMTILGNLMLAFGINSTGLEVLMQDVPADQVESTLAGLQATLLNSNSLIYLRSFLELLLAFVARLAEGMLFYLAFTKRISLKWTALGFVIEFLLRVFSMINVERTLLYYVIYDGTLLVLAAGASYLAFRLYARTMPEDVERVREKLPKWALRLADRGRNN</sequence>
<keyword evidence="1" id="KW-0812">Transmembrane</keyword>
<proteinExistence type="predicted"/>
<protein>
    <submittedName>
        <fullName evidence="2">Putative membrane protein YhfC</fullName>
    </submittedName>
</protein>
<feature type="transmembrane region" description="Helical" evidence="1">
    <location>
        <begin position="118"/>
        <end position="146"/>
    </location>
</feature>
<dbReference type="RefSeq" id="WP_165388935.1">
    <property type="nucleotide sequence ID" value="NZ_SGXF01000006.1"/>
</dbReference>
<dbReference type="InterPro" id="IPR011397">
    <property type="entry name" value="YhfC"/>
</dbReference>
<evidence type="ECO:0000313" key="2">
    <source>
        <dbReference type="EMBL" id="RZS93029.1"/>
    </source>
</evidence>
<feature type="transmembrane region" description="Helical" evidence="1">
    <location>
        <begin position="81"/>
        <end position="106"/>
    </location>
</feature>
<dbReference type="Proteomes" id="UP000292927">
    <property type="component" value="Unassembled WGS sequence"/>
</dbReference>
<evidence type="ECO:0000256" key="1">
    <source>
        <dbReference type="SAM" id="Phobius"/>
    </source>
</evidence>
<feature type="transmembrane region" description="Helical" evidence="1">
    <location>
        <begin position="181"/>
        <end position="206"/>
    </location>
</feature>
<evidence type="ECO:0000313" key="3">
    <source>
        <dbReference type="Proteomes" id="UP000292927"/>
    </source>
</evidence>
<reference evidence="2 3" key="1">
    <citation type="submission" date="2019-02" db="EMBL/GenBank/DDBJ databases">
        <title>Genomic Encyclopedia of Type Strains, Phase IV (KMG-IV): sequencing the most valuable type-strain genomes for metagenomic binning, comparative biology and taxonomic classification.</title>
        <authorList>
            <person name="Goeker M."/>
        </authorList>
    </citation>
    <scope>NUCLEOTIDE SEQUENCE [LARGE SCALE GENOMIC DNA]</scope>
    <source>
        <strain evidence="2 3">DSM 29486</strain>
    </source>
</reference>
<dbReference type="EMBL" id="SGXF01000006">
    <property type="protein sequence ID" value="RZS93029.1"/>
    <property type="molecule type" value="Genomic_DNA"/>
</dbReference>
<feature type="transmembrane region" description="Helical" evidence="1">
    <location>
        <begin position="238"/>
        <end position="260"/>
    </location>
</feature>
<keyword evidence="1" id="KW-1133">Transmembrane helix</keyword>
<comment type="caution">
    <text evidence="2">The sequence shown here is derived from an EMBL/GenBank/DDBJ whole genome shotgun (WGS) entry which is preliminary data.</text>
</comment>
<feature type="transmembrane region" description="Helical" evidence="1">
    <location>
        <begin position="213"/>
        <end position="232"/>
    </location>
</feature>
<feature type="transmembrane region" description="Helical" evidence="1">
    <location>
        <begin position="43"/>
        <end position="69"/>
    </location>
</feature>
<dbReference type="AlphaFoldDB" id="A0A4V2F5J4"/>
<gene>
    <name evidence="2" type="ORF">EV209_2775</name>
</gene>